<sequence>MNNPVNVIPLDRGDESQLRVDLAAALRLAAHFEWHEGVANHFSAAVSADGKKFLINPRWKHFSRARASQLLLVDADDSETMNRPDAPDPSAWSIHSAIHRRVPHARVALHLHPPYATTLATLKDPSIKPLDQVTARFFNRLAIDMEFGGIASEEAEGERIAASIGNHSSVMMANHGVTTVAPTVAEAFDAMYHLERAARTMVLAYSTGQPLNVMSDEMAESVAREWDTYKDAEFSHFEEMKQVLDEENPGYAD</sequence>
<dbReference type="Pfam" id="PF00596">
    <property type="entry name" value="Aldolase_II"/>
    <property type="match status" value="1"/>
</dbReference>
<dbReference type="SUPFAM" id="SSF53639">
    <property type="entry name" value="AraD/HMP-PK domain-like"/>
    <property type="match status" value="1"/>
</dbReference>
<accession>A0ABT3Z8M9</accession>
<dbReference type="Proteomes" id="UP001073227">
    <property type="component" value="Unassembled WGS sequence"/>
</dbReference>
<keyword evidence="4" id="KW-1185">Reference proteome</keyword>
<reference evidence="3" key="1">
    <citation type="submission" date="2022-10" db="EMBL/GenBank/DDBJ databases">
        <title>Hoeflea sp. G2-23, isolated from marine algae.</title>
        <authorList>
            <person name="Kristyanto S."/>
            <person name="Kim J.M."/>
            <person name="Jeon C.O."/>
        </authorList>
    </citation>
    <scope>NUCLEOTIDE SEQUENCE</scope>
    <source>
        <strain evidence="3">G2-23</strain>
    </source>
</reference>
<comment type="similarity">
    <text evidence="1">Belongs to the aldolase class II family.</text>
</comment>
<dbReference type="InterPro" id="IPR051017">
    <property type="entry name" value="Aldolase-II_Adducin_sf"/>
</dbReference>
<dbReference type="EMBL" id="JAOVZR010000001">
    <property type="protein sequence ID" value="MCY0148120.1"/>
    <property type="molecule type" value="Genomic_DNA"/>
</dbReference>
<dbReference type="RefSeq" id="WP_267653704.1">
    <property type="nucleotide sequence ID" value="NZ_JAOVZR010000001.1"/>
</dbReference>
<evidence type="ECO:0000259" key="2">
    <source>
        <dbReference type="SMART" id="SM01007"/>
    </source>
</evidence>
<comment type="caution">
    <text evidence="3">The sequence shown here is derived from an EMBL/GenBank/DDBJ whole genome shotgun (WGS) entry which is preliminary data.</text>
</comment>
<dbReference type="InterPro" id="IPR001303">
    <property type="entry name" value="Aldolase_II/adducin_N"/>
</dbReference>
<gene>
    <name evidence="3" type="ORF">OEG84_10455</name>
</gene>
<proteinExistence type="inferred from homology"/>
<dbReference type="Gene3D" id="3.40.225.10">
    <property type="entry name" value="Class II aldolase/adducin N-terminal domain"/>
    <property type="match status" value="1"/>
</dbReference>
<dbReference type="PANTHER" id="PTHR10672">
    <property type="entry name" value="ADDUCIN"/>
    <property type="match status" value="1"/>
</dbReference>
<dbReference type="SMART" id="SM01007">
    <property type="entry name" value="Aldolase_II"/>
    <property type="match status" value="1"/>
</dbReference>
<name>A0ABT3Z8M9_9HYPH</name>
<protein>
    <submittedName>
        <fullName evidence="3">Class II aldolase/adducin family protein</fullName>
    </submittedName>
</protein>
<feature type="domain" description="Class II aldolase/adducin N-terminal" evidence="2">
    <location>
        <begin position="20"/>
        <end position="202"/>
    </location>
</feature>
<dbReference type="NCBIfam" id="NF005689">
    <property type="entry name" value="PRK07490.1"/>
    <property type="match status" value="1"/>
</dbReference>
<dbReference type="InterPro" id="IPR036409">
    <property type="entry name" value="Aldolase_II/adducin_N_sf"/>
</dbReference>
<evidence type="ECO:0000256" key="1">
    <source>
        <dbReference type="ARBA" id="ARBA00037961"/>
    </source>
</evidence>
<organism evidence="3 4">
    <name type="scientific">Hoeflea algicola</name>
    <dbReference type="NCBI Taxonomy" id="2983763"/>
    <lineage>
        <taxon>Bacteria</taxon>
        <taxon>Pseudomonadati</taxon>
        <taxon>Pseudomonadota</taxon>
        <taxon>Alphaproteobacteria</taxon>
        <taxon>Hyphomicrobiales</taxon>
        <taxon>Rhizobiaceae</taxon>
        <taxon>Hoeflea</taxon>
    </lineage>
</organism>
<evidence type="ECO:0000313" key="3">
    <source>
        <dbReference type="EMBL" id="MCY0148120.1"/>
    </source>
</evidence>
<evidence type="ECO:0000313" key="4">
    <source>
        <dbReference type="Proteomes" id="UP001073227"/>
    </source>
</evidence>
<dbReference type="PANTHER" id="PTHR10672:SF3">
    <property type="entry name" value="PROTEIN HU-LI TAI SHAO"/>
    <property type="match status" value="1"/>
</dbReference>